<accession>A0AAP0PR19</accession>
<proteinExistence type="predicted"/>
<protein>
    <submittedName>
        <fullName evidence="1">Uncharacterized protein</fullName>
    </submittedName>
</protein>
<dbReference type="AlphaFoldDB" id="A0AAP0PR19"/>
<gene>
    <name evidence="1" type="ORF">Syun_009833</name>
</gene>
<sequence length="59" mass="7049">MKISLKFVASFLGQLGSSWLHFKQASLVEKSVQSRFFNQIRYQFLAIKRMFLSKKVFRF</sequence>
<keyword evidence="2" id="KW-1185">Reference proteome</keyword>
<organism evidence="1 2">
    <name type="scientific">Stephania yunnanensis</name>
    <dbReference type="NCBI Taxonomy" id="152371"/>
    <lineage>
        <taxon>Eukaryota</taxon>
        <taxon>Viridiplantae</taxon>
        <taxon>Streptophyta</taxon>
        <taxon>Embryophyta</taxon>
        <taxon>Tracheophyta</taxon>
        <taxon>Spermatophyta</taxon>
        <taxon>Magnoliopsida</taxon>
        <taxon>Ranunculales</taxon>
        <taxon>Menispermaceae</taxon>
        <taxon>Menispermoideae</taxon>
        <taxon>Cissampelideae</taxon>
        <taxon>Stephania</taxon>
    </lineage>
</organism>
<evidence type="ECO:0000313" key="2">
    <source>
        <dbReference type="Proteomes" id="UP001420932"/>
    </source>
</evidence>
<name>A0AAP0PR19_9MAGN</name>
<dbReference type="EMBL" id="JBBNAF010000004">
    <property type="protein sequence ID" value="KAK9151524.1"/>
    <property type="molecule type" value="Genomic_DNA"/>
</dbReference>
<comment type="caution">
    <text evidence="1">The sequence shown here is derived from an EMBL/GenBank/DDBJ whole genome shotgun (WGS) entry which is preliminary data.</text>
</comment>
<reference evidence="1 2" key="1">
    <citation type="submission" date="2024-01" db="EMBL/GenBank/DDBJ databases">
        <title>Genome assemblies of Stephania.</title>
        <authorList>
            <person name="Yang L."/>
        </authorList>
    </citation>
    <scope>NUCLEOTIDE SEQUENCE [LARGE SCALE GENOMIC DNA]</scope>
    <source>
        <strain evidence="1">YNDBR</strain>
        <tissue evidence="1">Leaf</tissue>
    </source>
</reference>
<evidence type="ECO:0000313" key="1">
    <source>
        <dbReference type="EMBL" id="KAK9151524.1"/>
    </source>
</evidence>
<dbReference type="Proteomes" id="UP001420932">
    <property type="component" value="Unassembled WGS sequence"/>
</dbReference>